<keyword evidence="10" id="KW-1185">Reference proteome</keyword>
<feature type="compositionally biased region" description="Polar residues" evidence="6">
    <location>
        <begin position="104"/>
        <end position="121"/>
    </location>
</feature>
<feature type="compositionally biased region" description="Polar residues" evidence="6">
    <location>
        <begin position="203"/>
        <end position="221"/>
    </location>
</feature>
<dbReference type="InterPro" id="IPR022764">
    <property type="entry name" value="Peptidase_S54_rhomboid_dom"/>
</dbReference>
<evidence type="ECO:0000256" key="5">
    <source>
        <dbReference type="ARBA" id="ARBA00023136"/>
    </source>
</evidence>
<evidence type="ECO:0000313" key="9">
    <source>
        <dbReference type="EMBL" id="GAV75649.1"/>
    </source>
</evidence>
<dbReference type="InParanoid" id="A0A1Q3C608"/>
<feature type="transmembrane region" description="Helical" evidence="7">
    <location>
        <begin position="430"/>
        <end position="449"/>
    </location>
</feature>
<dbReference type="SUPFAM" id="SSF144091">
    <property type="entry name" value="Rhomboid-like"/>
    <property type="match status" value="1"/>
</dbReference>
<dbReference type="Pfam" id="PF01694">
    <property type="entry name" value="Rhomboid"/>
    <property type="match status" value="1"/>
</dbReference>
<evidence type="ECO:0000313" key="10">
    <source>
        <dbReference type="Proteomes" id="UP000187406"/>
    </source>
</evidence>
<feature type="region of interest" description="Disordered" evidence="6">
    <location>
        <begin position="103"/>
        <end position="122"/>
    </location>
</feature>
<comment type="similarity">
    <text evidence="2">Belongs to the peptidase S54 family.</text>
</comment>
<evidence type="ECO:0000259" key="8">
    <source>
        <dbReference type="Pfam" id="PF01694"/>
    </source>
</evidence>
<feature type="transmembrane region" description="Helical" evidence="7">
    <location>
        <begin position="475"/>
        <end position="492"/>
    </location>
</feature>
<dbReference type="GO" id="GO:0016020">
    <property type="term" value="C:membrane"/>
    <property type="evidence" value="ECO:0007669"/>
    <property type="project" value="UniProtKB-SubCell"/>
</dbReference>
<feature type="domain" description="Peptidase S54 rhomboid" evidence="8">
    <location>
        <begin position="307"/>
        <end position="445"/>
    </location>
</feature>
<dbReference type="PANTHER" id="PTHR43731:SF30">
    <property type="entry name" value="RHOMBOID-LIKE PROTEIN 9, CHLOROPLASTIC"/>
    <property type="match status" value="1"/>
</dbReference>
<comment type="caution">
    <text evidence="9">The sequence shown here is derived from an EMBL/GenBank/DDBJ whole genome shotgun (WGS) entry which is preliminary data.</text>
</comment>
<evidence type="ECO:0000256" key="6">
    <source>
        <dbReference type="SAM" id="MobiDB-lite"/>
    </source>
</evidence>
<feature type="transmembrane region" description="Helical" evidence="7">
    <location>
        <begin position="408"/>
        <end position="424"/>
    </location>
</feature>
<comment type="subcellular location">
    <subcellularLocation>
        <location evidence="1">Membrane</location>
        <topology evidence="1">Multi-pass membrane protein</topology>
    </subcellularLocation>
</comment>
<dbReference type="AlphaFoldDB" id="A0A1Q3C608"/>
<feature type="transmembrane region" description="Helical" evidence="7">
    <location>
        <begin position="260"/>
        <end position="278"/>
    </location>
</feature>
<evidence type="ECO:0000256" key="4">
    <source>
        <dbReference type="ARBA" id="ARBA00022989"/>
    </source>
</evidence>
<organism evidence="9 10">
    <name type="scientific">Cephalotus follicularis</name>
    <name type="common">Albany pitcher plant</name>
    <dbReference type="NCBI Taxonomy" id="3775"/>
    <lineage>
        <taxon>Eukaryota</taxon>
        <taxon>Viridiplantae</taxon>
        <taxon>Streptophyta</taxon>
        <taxon>Embryophyta</taxon>
        <taxon>Tracheophyta</taxon>
        <taxon>Spermatophyta</taxon>
        <taxon>Magnoliopsida</taxon>
        <taxon>eudicotyledons</taxon>
        <taxon>Gunneridae</taxon>
        <taxon>Pentapetalae</taxon>
        <taxon>rosids</taxon>
        <taxon>fabids</taxon>
        <taxon>Oxalidales</taxon>
        <taxon>Cephalotaceae</taxon>
        <taxon>Cephalotus</taxon>
    </lineage>
</organism>
<accession>A0A1Q3C608</accession>
<evidence type="ECO:0000256" key="2">
    <source>
        <dbReference type="ARBA" id="ARBA00009045"/>
    </source>
</evidence>
<dbReference type="PANTHER" id="PTHR43731">
    <property type="entry name" value="RHOMBOID PROTEASE"/>
    <property type="match status" value="1"/>
</dbReference>
<dbReference type="FunFam" id="1.20.1540.10:FF:000017">
    <property type="entry name" value="RHOMBOID-like protein 9, chloroplastic"/>
    <property type="match status" value="1"/>
</dbReference>
<keyword evidence="3 7" id="KW-0812">Transmembrane</keyword>
<dbReference type="InterPro" id="IPR035952">
    <property type="entry name" value="Rhomboid-like_sf"/>
</dbReference>
<dbReference type="InterPro" id="IPR050925">
    <property type="entry name" value="Rhomboid_protease_S54"/>
</dbReference>
<keyword evidence="4 7" id="KW-1133">Transmembrane helix</keyword>
<protein>
    <submittedName>
        <fullName evidence="9">Rhomboid domain-containing protein</fullName>
    </submittedName>
</protein>
<feature type="transmembrane region" description="Helical" evidence="7">
    <location>
        <begin position="316"/>
        <end position="335"/>
    </location>
</feature>
<evidence type="ECO:0000256" key="7">
    <source>
        <dbReference type="SAM" id="Phobius"/>
    </source>
</evidence>
<dbReference type="EMBL" id="BDDD01001400">
    <property type="protein sequence ID" value="GAV75649.1"/>
    <property type="molecule type" value="Genomic_DNA"/>
</dbReference>
<feature type="transmembrane region" description="Helical" evidence="7">
    <location>
        <begin position="342"/>
        <end position="365"/>
    </location>
</feature>
<dbReference type="Proteomes" id="UP000187406">
    <property type="component" value="Unassembled WGS sequence"/>
</dbReference>
<keyword evidence="5 7" id="KW-0472">Membrane</keyword>
<dbReference type="OrthoDB" id="418595at2759"/>
<feature type="region of interest" description="Disordered" evidence="6">
    <location>
        <begin position="203"/>
        <end position="225"/>
    </location>
</feature>
<dbReference type="FunCoup" id="A0A1Q3C608">
    <property type="interactions" value="1176"/>
</dbReference>
<dbReference type="STRING" id="3775.A0A1Q3C608"/>
<sequence>MAVVPICYKMHYKDPTLSIKNVSRLSEGGFACDYIAGSEGSMYLASSCTDRCRRWHALFHGPTTDMLSKSKRKGVNASKRAVDDRVSLHLLFSSELPVEHRTLNKATHTRSTSENSSQRGTLGTACYASESSTMEKQLRSLHSYFGKLQDDVDQPSSMSCQKMSDLADRSSQILTKERLESLNAYLDKLQEDTKMENYATSAFEDQTTEGNPSATQFSVSQDSKRGDETQLKSFVKLRSKDVESRSGRSTLQQYNETSDLYLISILASINIAVFLFEVASPVRNSDFNLFSLPLLYGAKINDLILVGEWWRLVTPMFLHSGVFHIALGCWSLLTFGPQVCRVYGSFTFFLIYILGGISGNLTSFLHTPGPTVGGTGPVFAIIGAWLIYQMQNKDVIAKDVSESLFQKAVFTTALCFILSHFGPIDDWTHLGAIFTGILYGFFTCSTLQLDDTSSRAGQEEGITLARRYANSCKSLIVFTTCLGVLSSLLFFIEPPLETLELEDFF</sequence>
<gene>
    <name evidence="9" type="ORF">CFOL_v3_19127</name>
</gene>
<proteinExistence type="inferred from homology"/>
<feature type="transmembrane region" description="Helical" evidence="7">
    <location>
        <begin position="371"/>
        <end position="388"/>
    </location>
</feature>
<name>A0A1Q3C608_CEPFO</name>
<evidence type="ECO:0000256" key="3">
    <source>
        <dbReference type="ARBA" id="ARBA00022692"/>
    </source>
</evidence>
<reference evidence="10" key="1">
    <citation type="submission" date="2016-04" db="EMBL/GenBank/DDBJ databases">
        <title>Cephalotus genome sequencing.</title>
        <authorList>
            <person name="Fukushima K."/>
            <person name="Hasebe M."/>
            <person name="Fang X."/>
        </authorList>
    </citation>
    <scope>NUCLEOTIDE SEQUENCE [LARGE SCALE GENOMIC DNA]</scope>
    <source>
        <strain evidence="10">cv. St1</strain>
    </source>
</reference>
<dbReference type="GO" id="GO:0004252">
    <property type="term" value="F:serine-type endopeptidase activity"/>
    <property type="evidence" value="ECO:0007669"/>
    <property type="project" value="InterPro"/>
</dbReference>
<dbReference type="Gene3D" id="1.20.1540.10">
    <property type="entry name" value="Rhomboid-like"/>
    <property type="match status" value="1"/>
</dbReference>
<evidence type="ECO:0000256" key="1">
    <source>
        <dbReference type="ARBA" id="ARBA00004141"/>
    </source>
</evidence>